<dbReference type="OrthoDB" id="302966at2759"/>
<reference evidence="4 5" key="1">
    <citation type="journal article" date="2013" name="PLoS Genet.">
        <title>The genome and development-dependent transcriptomes of Pyronema confluens: a window into fungal evolution.</title>
        <authorList>
            <person name="Traeger S."/>
            <person name="Altegoer F."/>
            <person name="Freitag M."/>
            <person name="Gabaldon T."/>
            <person name="Kempken F."/>
            <person name="Kumar A."/>
            <person name="Marcet-Houben M."/>
            <person name="Poggeler S."/>
            <person name="Stajich J.E."/>
            <person name="Nowrousian M."/>
        </authorList>
    </citation>
    <scope>NUCLEOTIDE SEQUENCE [LARGE SCALE GENOMIC DNA]</scope>
    <source>
        <strain evidence="5">CBS 100304</strain>
        <tissue evidence="4">Vegetative mycelium</tissue>
    </source>
</reference>
<feature type="compositionally biased region" description="Basic residues" evidence="3">
    <location>
        <begin position="70"/>
        <end position="80"/>
    </location>
</feature>
<dbReference type="EMBL" id="HF935290">
    <property type="protein sequence ID" value="CCX06465.1"/>
    <property type="molecule type" value="Genomic_DNA"/>
</dbReference>
<feature type="region of interest" description="Disordered" evidence="3">
    <location>
        <begin position="1"/>
        <end position="105"/>
    </location>
</feature>
<keyword evidence="2" id="KW-0963">Cytoplasm</keyword>
<evidence type="ECO:0000313" key="5">
    <source>
        <dbReference type="Proteomes" id="UP000018144"/>
    </source>
</evidence>
<comment type="subcellular location">
    <subcellularLocation>
        <location evidence="1">Cytoplasm</location>
    </subcellularLocation>
</comment>
<accession>U4KY41</accession>
<feature type="compositionally biased region" description="Gly residues" evidence="3">
    <location>
        <begin position="45"/>
        <end position="57"/>
    </location>
</feature>
<dbReference type="InterPro" id="IPR039739">
    <property type="entry name" value="MAG2/RNF10"/>
</dbReference>
<organism evidence="4 5">
    <name type="scientific">Pyronema omphalodes (strain CBS 100304)</name>
    <name type="common">Pyronema confluens</name>
    <dbReference type="NCBI Taxonomy" id="1076935"/>
    <lineage>
        <taxon>Eukaryota</taxon>
        <taxon>Fungi</taxon>
        <taxon>Dikarya</taxon>
        <taxon>Ascomycota</taxon>
        <taxon>Pezizomycotina</taxon>
        <taxon>Pezizomycetes</taxon>
        <taxon>Pezizales</taxon>
        <taxon>Pyronemataceae</taxon>
        <taxon>Pyronema</taxon>
    </lineage>
</organism>
<protein>
    <submittedName>
        <fullName evidence="4">Similar to Uncharacterized RING finger protein P8B7.23 acc. no. O94271</fullName>
    </submittedName>
</protein>
<keyword evidence="5" id="KW-1185">Reference proteome</keyword>
<gene>
    <name evidence="4" type="ORF">PCON_06052</name>
</gene>
<dbReference type="PANTHER" id="PTHR12983">
    <property type="entry name" value="RING FINGER 10 FAMILY MEMBER"/>
    <property type="match status" value="1"/>
</dbReference>
<dbReference type="OMA" id="PRWKKCP"/>
<sequence>MSSRPPTALNAHQKPSNTGHPTNTGSTVQQYTSNNLNELQRRTGGLIGAGAGSGSHGGENSQVPRNNQTSRRKHKNRHRPNNPSPGDHNDEEQEEAFLTSGNSRKGRAIPITWDVSTPRELPYDYRPGPSTSRRTRTWGVGSGYHANDKARYINSNYRFLVNPTGDYRINSKDPDSHVPWEQIVQVIAPSHEISSCPICISDPVAPRMTKCGHIFACHAYRVRVHAGQEMEGPKDGEDVVLRLMMLKRGSTLALPRDESEGAGDFGQIPWHFAAGVMDYARVMKATKDDMEQQFSREISDLDTLQKHDEVMYGEDGHWCKKAVKTIQFAIEGLAGIPGSSEIPPPQSVEKADKGKERAALVFTSTDAQANKSGYPPPPEKPVSQIEDLEKLSLSDTPTQSKPIGLRSLGAASAPKTTPYFFYQALPKFFLAPLDIRILRVAFGDYHNFPSAILPRIENVITGHTVDDDLRRRLKWLAHLPAGCEIGFLECDWTDVVAQEVLQQFEAEISRRRRQKREKEVREERDRVRAERAMGHEIYGNGHGRRESLSKAEIYGADGSSNDPQGLMDGVGPNLSSGADMGLLDEVHPLQRTVWGTRAIAAVDEPASGEANDSGWLEDWEQDIFDNDIAMLEQDGVHNFWGF</sequence>
<evidence type="ECO:0000256" key="1">
    <source>
        <dbReference type="ARBA" id="ARBA00004496"/>
    </source>
</evidence>
<dbReference type="SUPFAM" id="SSF57850">
    <property type="entry name" value="RING/U-box"/>
    <property type="match status" value="1"/>
</dbReference>
<evidence type="ECO:0000256" key="2">
    <source>
        <dbReference type="ARBA" id="ARBA00022490"/>
    </source>
</evidence>
<name>U4KY41_PYROM</name>
<dbReference type="eggNOG" id="KOG2164">
    <property type="taxonomic scope" value="Eukaryota"/>
</dbReference>
<dbReference type="AlphaFoldDB" id="U4KY41"/>
<dbReference type="Proteomes" id="UP000018144">
    <property type="component" value="Unassembled WGS sequence"/>
</dbReference>
<evidence type="ECO:0000313" key="4">
    <source>
        <dbReference type="EMBL" id="CCX06465.1"/>
    </source>
</evidence>
<feature type="compositionally biased region" description="Polar residues" evidence="3">
    <location>
        <begin position="59"/>
        <end position="69"/>
    </location>
</feature>
<dbReference type="GO" id="GO:0045944">
    <property type="term" value="P:positive regulation of transcription by RNA polymerase II"/>
    <property type="evidence" value="ECO:0007669"/>
    <property type="project" value="TreeGrafter"/>
</dbReference>
<evidence type="ECO:0000256" key="3">
    <source>
        <dbReference type="SAM" id="MobiDB-lite"/>
    </source>
</evidence>
<dbReference type="GO" id="GO:0005737">
    <property type="term" value="C:cytoplasm"/>
    <property type="evidence" value="ECO:0007669"/>
    <property type="project" value="UniProtKB-SubCell"/>
</dbReference>
<proteinExistence type="predicted"/>
<dbReference type="PANTHER" id="PTHR12983:SF9">
    <property type="entry name" value="E3 UBIQUITIN-PROTEIN LIGASE RNF10"/>
    <property type="match status" value="1"/>
</dbReference>
<feature type="compositionally biased region" description="Polar residues" evidence="3">
    <location>
        <begin position="13"/>
        <end position="38"/>
    </location>
</feature>
<dbReference type="GO" id="GO:0000976">
    <property type="term" value="F:transcription cis-regulatory region binding"/>
    <property type="evidence" value="ECO:0007669"/>
    <property type="project" value="TreeGrafter"/>
</dbReference>